<dbReference type="CDD" id="cd03349">
    <property type="entry name" value="LbH_XAT"/>
    <property type="match status" value="1"/>
</dbReference>
<dbReference type="Proteomes" id="UP001242480">
    <property type="component" value="Unassembled WGS sequence"/>
</dbReference>
<keyword evidence="2" id="KW-0808">Transferase</keyword>
<evidence type="ECO:0000313" key="5">
    <source>
        <dbReference type="EMBL" id="MDQ0471059.1"/>
    </source>
</evidence>
<dbReference type="EMBL" id="JAUSVX010000007">
    <property type="protein sequence ID" value="MDQ0471059.1"/>
    <property type="molecule type" value="Genomic_DNA"/>
</dbReference>
<dbReference type="SUPFAM" id="SSF51161">
    <property type="entry name" value="Trimeric LpxA-like enzymes"/>
    <property type="match status" value="1"/>
</dbReference>
<dbReference type="InterPro" id="IPR018357">
    <property type="entry name" value="Hexapep_transf_CS"/>
</dbReference>
<accession>A0ABU0JCT5</accession>
<sequence length="222" mass="24607">MDDDQKRFSLIAPTAEIRDQVVIEHPIRIHNFVEIHSNVKIGGFCALNASVCIHGNVTIGRYSAFGRNADVGVGHHPLDWLTTHAFTVSAGHFPSHPDYWGARRRPWNFLPDTHIGSDVWVGAQSVIRAGIRVGDGAVIAAGAVVIQDVPAYAVVAGVPSRIIRFRFPDDIIRDLLDVRWWELPLREINDLPFDDVQACIGRLRAMRAARLPRGDDPTTAVE</sequence>
<reference evidence="5 6" key="1">
    <citation type="submission" date="2023-07" db="EMBL/GenBank/DDBJ databases">
        <title>Genomic Encyclopedia of Type Strains, Phase IV (KMG-IV): sequencing the most valuable type-strain genomes for metagenomic binning, comparative biology and taxonomic classification.</title>
        <authorList>
            <person name="Goeker M."/>
        </authorList>
    </citation>
    <scope>NUCLEOTIDE SEQUENCE [LARGE SCALE GENOMIC DNA]</scope>
    <source>
        <strain evidence="5 6">DSM 19619</strain>
    </source>
</reference>
<dbReference type="PANTHER" id="PTHR43300:SF11">
    <property type="entry name" value="ACETYLTRANSFERASE RV3034C-RELATED"/>
    <property type="match status" value="1"/>
</dbReference>
<evidence type="ECO:0000256" key="1">
    <source>
        <dbReference type="ARBA" id="ARBA00007274"/>
    </source>
</evidence>
<protein>
    <submittedName>
        <fullName evidence="5">Acetyltransferase-like isoleucine patch superfamily enzyme</fullName>
    </submittedName>
</protein>
<evidence type="ECO:0000256" key="4">
    <source>
        <dbReference type="ARBA" id="ARBA00023315"/>
    </source>
</evidence>
<evidence type="ECO:0000256" key="2">
    <source>
        <dbReference type="ARBA" id="ARBA00022679"/>
    </source>
</evidence>
<comment type="caution">
    <text evidence="5">The sequence shown here is derived from an EMBL/GenBank/DDBJ whole genome shotgun (WGS) entry which is preliminary data.</text>
</comment>
<name>A0ABU0JCT5_9HYPH</name>
<evidence type="ECO:0000256" key="3">
    <source>
        <dbReference type="ARBA" id="ARBA00022737"/>
    </source>
</evidence>
<dbReference type="InterPro" id="IPR001451">
    <property type="entry name" value="Hexapep"/>
</dbReference>
<dbReference type="Pfam" id="PF00132">
    <property type="entry name" value="Hexapep"/>
    <property type="match status" value="1"/>
</dbReference>
<organism evidence="5 6">
    <name type="scientific">Labrys wisconsinensis</name>
    <dbReference type="NCBI Taxonomy" id="425677"/>
    <lineage>
        <taxon>Bacteria</taxon>
        <taxon>Pseudomonadati</taxon>
        <taxon>Pseudomonadota</taxon>
        <taxon>Alphaproteobacteria</taxon>
        <taxon>Hyphomicrobiales</taxon>
        <taxon>Xanthobacteraceae</taxon>
        <taxon>Labrys</taxon>
    </lineage>
</organism>
<dbReference type="RefSeq" id="WP_307275595.1">
    <property type="nucleotide sequence ID" value="NZ_JAUSVX010000007.1"/>
</dbReference>
<gene>
    <name evidence="5" type="ORF">QO011_004078</name>
</gene>
<dbReference type="PANTHER" id="PTHR43300">
    <property type="entry name" value="ACETYLTRANSFERASE"/>
    <property type="match status" value="1"/>
</dbReference>
<keyword evidence="3" id="KW-0677">Repeat</keyword>
<keyword evidence="6" id="KW-1185">Reference proteome</keyword>
<dbReference type="InterPro" id="IPR050179">
    <property type="entry name" value="Trans_hexapeptide_repeat"/>
</dbReference>
<proteinExistence type="inferred from homology"/>
<dbReference type="Gene3D" id="2.160.10.10">
    <property type="entry name" value="Hexapeptide repeat proteins"/>
    <property type="match status" value="1"/>
</dbReference>
<dbReference type="PROSITE" id="PS00101">
    <property type="entry name" value="HEXAPEP_TRANSFERASES"/>
    <property type="match status" value="1"/>
</dbReference>
<evidence type="ECO:0000313" key="6">
    <source>
        <dbReference type="Proteomes" id="UP001242480"/>
    </source>
</evidence>
<dbReference type="InterPro" id="IPR011004">
    <property type="entry name" value="Trimer_LpxA-like_sf"/>
</dbReference>
<keyword evidence="4" id="KW-0012">Acyltransferase</keyword>
<comment type="similarity">
    <text evidence="1">Belongs to the transferase hexapeptide repeat family.</text>
</comment>